<reference evidence="1" key="1">
    <citation type="submission" date="2020-10" db="EMBL/GenBank/DDBJ databases">
        <authorList>
            <person name="Gilroy R."/>
        </authorList>
    </citation>
    <scope>NUCLEOTIDE SEQUENCE</scope>
    <source>
        <strain evidence="1">20514</strain>
    </source>
</reference>
<protein>
    <submittedName>
        <fullName evidence="1">Uncharacterized protein</fullName>
    </submittedName>
</protein>
<name>A0A9D9EHQ1_9BACT</name>
<dbReference type="AlphaFoldDB" id="A0A9D9EHQ1"/>
<sequence length="61" mass="6806">MMTKLVYIAALVLPLLATCGQPEEDDASYVVTIEEFSPENHVLSKTAADRDRQLMLEKGRP</sequence>
<evidence type="ECO:0000313" key="1">
    <source>
        <dbReference type="EMBL" id="MBO8448296.1"/>
    </source>
</evidence>
<accession>A0A9D9EHQ1</accession>
<reference evidence="1" key="2">
    <citation type="journal article" date="2021" name="PeerJ">
        <title>Extensive microbial diversity within the chicken gut microbiome revealed by metagenomics and culture.</title>
        <authorList>
            <person name="Gilroy R."/>
            <person name="Ravi A."/>
            <person name="Getino M."/>
            <person name="Pursley I."/>
            <person name="Horton D.L."/>
            <person name="Alikhan N.F."/>
            <person name="Baker D."/>
            <person name="Gharbi K."/>
            <person name="Hall N."/>
            <person name="Watson M."/>
            <person name="Adriaenssens E.M."/>
            <person name="Foster-Nyarko E."/>
            <person name="Jarju S."/>
            <person name="Secka A."/>
            <person name="Antonio M."/>
            <person name="Oren A."/>
            <person name="Chaudhuri R.R."/>
            <person name="La Ragione R."/>
            <person name="Hildebrand F."/>
            <person name="Pallen M.J."/>
        </authorList>
    </citation>
    <scope>NUCLEOTIDE SEQUENCE</scope>
    <source>
        <strain evidence="1">20514</strain>
    </source>
</reference>
<gene>
    <name evidence="1" type="ORF">IAC29_03365</name>
</gene>
<proteinExistence type="predicted"/>
<comment type="caution">
    <text evidence="1">The sequence shown here is derived from an EMBL/GenBank/DDBJ whole genome shotgun (WGS) entry which is preliminary data.</text>
</comment>
<evidence type="ECO:0000313" key="2">
    <source>
        <dbReference type="Proteomes" id="UP000810252"/>
    </source>
</evidence>
<organism evidence="1 2">
    <name type="scientific">Candidatus Cryptobacteroides merdigallinarum</name>
    <dbReference type="NCBI Taxonomy" id="2840770"/>
    <lineage>
        <taxon>Bacteria</taxon>
        <taxon>Pseudomonadati</taxon>
        <taxon>Bacteroidota</taxon>
        <taxon>Bacteroidia</taxon>
        <taxon>Bacteroidales</taxon>
        <taxon>Candidatus Cryptobacteroides</taxon>
    </lineage>
</organism>
<dbReference type="Proteomes" id="UP000810252">
    <property type="component" value="Unassembled WGS sequence"/>
</dbReference>
<dbReference type="EMBL" id="JADIMQ010000049">
    <property type="protein sequence ID" value="MBO8448296.1"/>
    <property type="molecule type" value="Genomic_DNA"/>
</dbReference>